<feature type="transmembrane region" description="Helical" evidence="8">
    <location>
        <begin position="341"/>
        <end position="363"/>
    </location>
</feature>
<evidence type="ECO:0000256" key="6">
    <source>
        <dbReference type="ARBA" id="ARBA00022989"/>
    </source>
</evidence>
<dbReference type="Gene3D" id="1.20.1740.10">
    <property type="entry name" value="Amino acid/polyamine transporter I"/>
    <property type="match status" value="1"/>
</dbReference>
<dbReference type="InterPro" id="IPR004841">
    <property type="entry name" value="AA-permease/SLC12A_dom"/>
</dbReference>
<keyword evidence="6 8" id="KW-1133">Transmembrane helix</keyword>
<evidence type="ECO:0000256" key="5">
    <source>
        <dbReference type="ARBA" id="ARBA00022970"/>
    </source>
</evidence>
<evidence type="ECO:0000256" key="4">
    <source>
        <dbReference type="ARBA" id="ARBA00022692"/>
    </source>
</evidence>
<evidence type="ECO:0000259" key="9">
    <source>
        <dbReference type="Pfam" id="PF00324"/>
    </source>
</evidence>
<name>A0A217EFC2_9GAMM</name>
<keyword evidence="3" id="KW-1003">Cell membrane</keyword>
<dbReference type="EMBL" id="FZLN01000001">
    <property type="protein sequence ID" value="SNQ28900.1"/>
    <property type="molecule type" value="Genomic_DNA"/>
</dbReference>
<feature type="transmembrane region" description="Helical" evidence="8">
    <location>
        <begin position="161"/>
        <end position="182"/>
    </location>
</feature>
<dbReference type="Pfam" id="PF00324">
    <property type="entry name" value="AA_permease"/>
    <property type="match status" value="1"/>
</dbReference>
<dbReference type="GO" id="GO:0055085">
    <property type="term" value="P:transmembrane transport"/>
    <property type="evidence" value="ECO:0007669"/>
    <property type="project" value="InterPro"/>
</dbReference>
<dbReference type="InterPro" id="IPR004840">
    <property type="entry name" value="Amino_acid_permease_CS"/>
</dbReference>
<evidence type="ECO:0000313" key="11">
    <source>
        <dbReference type="Proteomes" id="UP000243463"/>
    </source>
</evidence>
<accession>A0A217EFC2</accession>
<feature type="transmembrane region" description="Helical" evidence="8">
    <location>
        <begin position="250"/>
        <end position="272"/>
    </location>
</feature>
<feature type="transmembrane region" description="Helical" evidence="8">
    <location>
        <begin position="439"/>
        <end position="458"/>
    </location>
</feature>
<comment type="subcellular location">
    <subcellularLocation>
        <location evidence="1">Cell membrane</location>
        <topology evidence="1">Multi-pass membrane protein</topology>
    </subcellularLocation>
</comment>
<dbReference type="PANTHER" id="PTHR43495:SF2">
    <property type="entry name" value="D-SERINE_D-ALANINE_GLYCINE TRANSPORTER"/>
    <property type="match status" value="1"/>
</dbReference>
<feature type="transmembrane region" description="Helical" evidence="8">
    <location>
        <begin position="369"/>
        <end position="393"/>
    </location>
</feature>
<dbReference type="PROSITE" id="PS00218">
    <property type="entry name" value="AMINO_ACID_PERMEASE_1"/>
    <property type="match status" value="1"/>
</dbReference>
<feature type="transmembrane region" description="Helical" evidence="8">
    <location>
        <begin position="103"/>
        <end position="122"/>
    </location>
</feature>
<keyword evidence="7 8" id="KW-0472">Membrane</keyword>
<sequence length="473" mass="51614">MTAQDHHSTDLQRNLTNRHLQLIAIGGAIGTGLFMGSGKTISLAGPSILIIYMIIGTMVFFLMRALGEMLLSNLNYKSFVDMAYDLLGPGVGFYVGWTYWLGWVFVGMADLTAVVSYLTFWLPAGASFSPIDQALISAGCVIFLLLLNLLTVKLFGEVEFWFAIIKIVAIIALIIAGAYMVATHYTSPGGSVASISNIWSHGGMFPNGVNGFLAGFQIAIFAFIGVELVGTTAAETKDPTKNLPKAVNSIPVRVILFYVLSLVVVMSVTPWTEVKADRSPFVELFLMAGIPTAAVIMNLVVLSSVMSSMNSGIFSTSRMMFGLSRDAQAPKMMSFLTKSGVPANGLLFSCACIMGGSLLQYFVPNTIEAFTLAGTLCTILFISVWIIILLCYIRYRKSRPELHTASSFKMPGGVFMSYVVIIFFVFTIGILSLEDDTRRSLVVSPIWLLVLAIGYFGFYKPRIKNQNTPTKKF</sequence>
<evidence type="ECO:0000256" key="7">
    <source>
        <dbReference type="ARBA" id="ARBA00023136"/>
    </source>
</evidence>
<feature type="transmembrane region" description="Helical" evidence="8">
    <location>
        <begin position="134"/>
        <end position="155"/>
    </location>
</feature>
<feature type="transmembrane region" description="Helical" evidence="8">
    <location>
        <begin position="20"/>
        <end position="37"/>
    </location>
</feature>
<gene>
    <name evidence="10" type="ORF">SAMN05444584_0828</name>
</gene>
<dbReference type="RefSeq" id="WP_088822915.1">
    <property type="nucleotide sequence ID" value="NZ_FZLN01000001.1"/>
</dbReference>
<dbReference type="GO" id="GO:0006865">
    <property type="term" value="P:amino acid transport"/>
    <property type="evidence" value="ECO:0007669"/>
    <property type="project" value="UniProtKB-KW"/>
</dbReference>
<reference evidence="11" key="1">
    <citation type="submission" date="2017-06" db="EMBL/GenBank/DDBJ databases">
        <authorList>
            <person name="Varghese N."/>
            <person name="Submissions S."/>
        </authorList>
    </citation>
    <scope>NUCLEOTIDE SEQUENCE [LARGE SCALE GENOMIC DNA]</scope>
    <source>
        <strain evidence="11">ANC 5114</strain>
    </source>
</reference>
<evidence type="ECO:0000256" key="1">
    <source>
        <dbReference type="ARBA" id="ARBA00004651"/>
    </source>
</evidence>
<keyword evidence="5" id="KW-0029">Amino-acid transport</keyword>
<proteinExistence type="predicted"/>
<feature type="transmembrane region" description="Helical" evidence="8">
    <location>
        <begin position="414"/>
        <end position="433"/>
    </location>
</feature>
<dbReference type="AlphaFoldDB" id="A0A217EFC2"/>
<protein>
    <submittedName>
        <fullName evidence="10">D-serine/D-alanine/glycine:proton symporter, AAT family</fullName>
    </submittedName>
</protein>
<evidence type="ECO:0000256" key="2">
    <source>
        <dbReference type="ARBA" id="ARBA00022448"/>
    </source>
</evidence>
<keyword evidence="2" id="KW-0813">Transport</keyword>
<keyword evidence="4 8" id="KW-0812">Transmembrane</keyword>
<dbReference type="PIRSF" id="PIRSF006060">
    <property type="entry name" value="AA_transporter"/>
    <property type="match status" value="1"/>
</dbReference>
<feature type="domain" description="Amino acid permease/ SLC12A" evidence="9">
    <location>
        <begin position="19"/>
        <end position="459"/>
    </location>
</feature>
<evidence type="ECO:0000256" key="3">
    <source>
        <dbReference type="ARBA" id="ARBA00022475"/>
    </source>
</evidence>
<dbReference type="FunFam" id="1.20.1740.10:FF:000001">
    <property type="entry name" value="Amino acid permease"/>
    <property type="match status" value="1"/>
</dbReference>
<evidence type="ECO:0000313" key="10">
    <source>
        <dbReference type="EMBL" id="SNQ28900.1"/>
    </source>
</evidence>
<dbReference type="GO" id="GO:0005886">
    <property type="term" value="C:plasma membrane"/>
    <property type="evidence" value="ECO:0007669"/>
    <property type="project" value="UniProtKB-SubCell"/>
</dbReference>
<keyword evidence="11" id="KW-1185">Reference proteome</keyword>
<dbReference type="Proteomes" id="UP000243463">
    <property type="component" value="Unassembled WGS sequence"/>
</dbReference>
<feature type="transmembrane region" description="Helical" evidence="8">
    <location>
        <begin position="43"/>
        <end position="66"/>
    </location>
</feature>
<evidence type="ECO:0000256" key="8">
    <source>
        <dbReference type="SAM" id="Phobius"/>
    </source>
</evidence>
<dbReference type="OrthoDB" id="5297508at2"/>
<feature type="transmembrane region" description="Helical" evidence="8">
    <location>
        <begin position="284"/>
        <end position="305"/>
    </location>
</feature>
<organism evidence="10 11">
    <name type="scientific">Acinetobacter apis</name>
    <dbReference type="NCBI Taxonomy" id="1229165"/>
    <lineage>
        <taxon>Bacteria</taxon>
        <taxon>Pseudomonadati</taxon>
        <taxon>Pseudomonadota</taxon>
        <taxon>Gammaproteobacteria</taxon>
        <taxon>Moraxellales</taxon>
        <taxon>Moraxellaceae</taxon>
        <taxon>Acinetobacter</taxon>
    </lineage>
</organism>
<dbReference type="PANTHER" id="PTHR43495">
    <property type="entry name" value="GABA PERMEASE"/>
    <property type="match status" value="1"/>
</dbReference>